<dbReference type="EMBL" id="AZMM01003263">
    <property type="protein sequence ID" value="ETJ42759.1"/>
    <property type="molecule type" value="Genomic_DNA"/>
</dbReference>
<dbReference type="AlphaFoldDB" id="W1YNK0"/>
<feature type="non-terminal residue" evidence="1">
    <location>
        <position position="26"/>
    </location>
</feature>
<proteinExistence type="predicted"/>
<protein>
    <submittedName>
        <fullName evidence="1">Uncharacterized protein</fullName>
    </submittedName>
</protein>
<evidence type="ECO:0000313" key="1">
    <source>
        <dbReference type="EMBL" id="ETJ42759.1"/>
    </source>
</evidence>
<name>W1YNK0_9ZZZZ</name>
<organism evidence="1">
    <name type="scientific">human gut metagenome</name>
    <dbReference type="NCBI Taxonomy" id="408170"/>
    <lineage>
        <taxon>unclassified sequences</taxon>
        <taxon>metagenomes</taxon>
        <taxon>organismal metagenomes</taxon>
    </lineage>
</organism>
<gene>
    <name evidence="1" type="ORF">Q604_UNBC03263G0001</name>
</gene>
<reference evidence="1" key="1">
    <citation type="submission" date="2013-12" db="EMBL/GenBank/DDBJ databases">
        <title>A Varibaculum cambriense genome reconstructed from a premature infant gut community with otherwise low bacterial novelty that shifts toward anaerobic metabolism during the third week of life.</title>
        <authorList>
            <person name="Brown C.T."/>
            <person name="Sharon I."/>
            <person name="Thomas B.C."/>
            <person name="Castelle C.J."/>
            <person name="Morowitz M.J."/>
            <person name="Banfield J.F."/>
        </authorList>
    </citation>
    <scope>NUCLEOTIDE SEQUENCE</scope>
</reference>
<comment type="caution">
    <text evidence="1">The sequence shown here is derived from an EMBL/GenBank/DDBJ whole genome shotgun (WGS) entry which is preliminary data.</text>
</comment>
<accession>W1YNK0</accession>
<sequence>MNSSTLEPQSGDINFKDFTKRRMLHV</sequence>